<dbReference type="Proteomes" id="UP000008908">
    <property type="component" value="Chromosome"/>
</dbReference>
<evidence type="ECO:0000313" key="2">
    <source>
        <dbReference type="EMBL" id="AEM72283.1"/>
    </source>
</evidence>
<accession>G2PMF0</accession>
<keyword evidence="3" id="KW-1185">Reference proteome</keyword>
<organism evidence="2 3">
    <name type="scientific">Allomuricauda ruestringensis (strain DSM 13258 / CIP 107369 / LMG 19739 / B1)</name>
    <name type="common">Muricauda ruestringensis</name>
    <dbReference type="NCBI Taxonomy" id="886377"/>
    <lineage>
        <taxon>Bacteria</taxon>
        <taxon>Pseudomonadati</taxon>
        <taxon>Bacteroidota</taxon>
        <taxon>Flavobacteriia</taxon>
        <taxon>Flavobacteriales</taxon>
        <taxon>Flavobacteriaceae</taxon>
        <taxon>Flagellimonas</taxon>
    </lineage>
</organism>
<feature type="region of interest" description="Disordered" evidence="1">
    <location>
        <begin position="38"/>
        <end position="65"/>
    </location>
</feature>
<dbReference type="AlphaFoldDB" id="G2PMF0"/>
<sequence length="65" mass="7255">MQCSRESFGHDLTNAPFGLMDARVGLMGKFSVCSGQSAVGSQKVQTQVSSSRTERREQRDKRQDF</sequence>
<reference evidence="2 3" key="2">
    <citation type="journal article" date="2012" name="Stand. Genomic Sci.">
        <title>Complete genome sequence of the facultatively anaerobic, appendaged bacterium Muricauda ruestringensis type strain (B1(T)).</title>
        <authorList>
            <person name="Huntemann M."/>
            <person name="Teshima H."/>
            <person name="Lapidus A."/>
            <person name="Nolan M."/>
            <person name="Lucas S."/>
            <person name="Hammon N."/>
            <person name="Deshpande S."/>
            <person name="Cheng J.F."/>
            <person name="Tapia R."/>
            <person name="Goodwin L.A."/>
            <person name="Pitluck S."/>
            <person name="Liolios K."/>
            <person name="Pagani I."/>
            <person name="Ivanova N."/>
            <person name="Mavromatis K."/>
            <person name="Mikhailova N."/>
            <person name="Pati A."/>
            <person name="Chen A."/>
            <person name="Palaniappan K."/>
            <person name="Land M."/>
            <person name="Hauser L."/>
            <person name="Pan C."/>
            <person name="Brambilla E.M."/>
            <person name="Rohde M."/>
            <person name="Spring S."/>
            <person name="Goker M."/>
            <person name="Detter J.C."/>
            <person name="Bristow J."/>
            <person name="Eisen J.A."/>
            <person name="Markowitz V."/>
            <person name="Hugenholtz P."/>
            <person name="Kyrpides N.C."/>
            <person name="Klenk H.P."/>
            <person name="Woyke T."/>
        </authorList>
    </citation>
    <scope>NUCLEOTIDE SEQUENCE [LARGE SCALE GENOMIC DNA]</scope>
    <source>
        <strain evidence="3">DSM 13258 / LMG 19739 / B1</strain>
    </source>
</reference>
<protein>
    <submittedName>
        <fullName evidence="2">Uncharacterized protein</fullName>
    </submittedName>
</protein>
<dbReference type="EMBL" id="CP002999">
    <property type="protein sequence ID" value="AEM72283.1"/>
    <property type="molecule type" value="Genomic_DNA"/>
</dbReference>
<dbReference type="KEGG" id="mrs:Murru_3264"/>
<feature type="compositionally biased region" description="Basic and acidic residues" evidence="1">
    <location>
        <begin position="52"/>
        <end position="65"/>
    </location>
</feature>
<name>G2PMF0_ALLRU</name>
<feature type="compositionally biased region" description="Polar residues" evidence="1">
    <location>
        <begin position="38"/>
        <end position="51"/>
    </location>
</feature>
<gene>
    <name evidence="2" type="ordered locus">Murru_3264</name>
</gene>
<reference evidence="3" key="1">
    <citation type="submission" date="2011-08" db="EMBL/GenBank/DDBJ databases">
        <title>The complete genome of Muricauda ruestringensis DSM 13258.</title>
        <authorList>
            <person name="Lucas S."/>
            <person name="Han J."/>
            <person name="Lapidus A."/>
            <person name="Bruce D."/>
            <person name="Goodwin L."/>
            <person name="Pitluck S."/>
            <person name="Peters L."/>
            <person name="Kyrpides N."/>
            <person name="Mavromatis K."/>
            <person name="Ivanova N."/>
            <person name="Ovchinnikova G."/>
            <person name="Teshima H."/>
            <person name="Detter J.C."/>
            <person name="Tapia R."/>
            <person name="Han C."/>
            <person name="Land M."/>
            <person name="Hauser L."/>
            <person name="Markowitz V."/>
            <person name="Cheng J.-F."/>
            <person name="Hugenholtz P."/>
            <person name="Woyke T."/>
            <person name="Wu D."/>
            <person name="Spring S."/>
            <person name="Schroeder M."/>
            <person name="Brambilla E."/>
            <person name="Klenk H.-P."/>
            <person name="Eisen J.A."/>
        </authorList>
    </citation>
    <scope>NUCLEOTIDE SEQUENCE [LARGE SCALE GENOMIC DNA]</scope>
    <source>
        <strain evidence="3">DSM 13258 / LMG 19739 / B1</strain>
    </source>
</reference>
<proteinExistence type="predicted"/>
<evidence type="ECO:0000313" key="3">
    <source>
        <dbReference type="Proteomes" id="UP000008908"/>
    </source>
</evidence>
<evidence type="ECO:0000256" key="1">
    <source>
        <dbReference type="SAM" id="MobiDB-lite"/>
    </source>
</evidence>
<dbReference type="HOGENOM" id="CLU_2845078_0_0_10"/>